<evidence type="ECO:0000256" key="8">
    <source>
        <dbReference type="ARBA" id="ARBA00023170"/>
    </source>
</evidence>
<dbReference type="GO" id="GO:0031295">
    <property type="term" value="P:T cell costimulation"/>
    <property type="evidence" value="ECO:0007669"/>
    <property type="project" value="TreeGrafter"/>
</dbReference>
<sequence>ITRSAGDSVELPCSCTQQTKEDPQTVQWGFKKKFIQGDYRADHSVFPEDGSQNRRYRGRVQILSQNQPGTVALIISHLTEEDEGAYLCGNNGRYNRAVFLQVSTGCTVLSDSERTFSRSPGESVLLPCPCPPDQHRINPDRVTWTKDQTAVSNDTESYRGRVWMFDQKHSRNFSLLISDLTKEDSGVYTCRADEKDEQSVRLDVTGCALSENKQTVPVSRSSGESVLLSCTCTDQQDRPVGVQWRTPNQEDLLQRYISRVQTFDQSSAGNFSVLISDLTEEDGGTYSCWINQNQYRNFSLTVKGKLLNSVSLTFIHS</sequence>
<keyword evidence="3" id="KW-0812">Transmembrane</keyword>
<dbReference type="Pfam" id="PF00047">
    <property type="entry name" value="ig"/>
    <property type="match status" value="1"/>
</dbReference>
<dbReference type="InterPro" id="IPR013151">
    <property type="entry name" value="Immunoglobulin_dom"/>
</dbReference>
<evidence type="ECO:0000256" key="1">
    <source>
        <dbReference type="ARBA" id="ARBA00004251"/>
    </source>
</evidence>
<keyword evidence="2" id="KW-1003">Cell membrane</keyword>
<evidence type="ECO:0000256" key="9">
    <source>
        <dbReference type="ARBA" id="ARBA00023180"/>
    </source>
</evidence>
<dbReference type="PANTHER" id="PTHR25466">
    <property type="entry name" value="T-LYMPHOCYTE ACTIVATION ANTIGEN"/>
    <property type="match status" value="1"/>
</dbReference>
<dbReference type="GeneTree" id="ENSGT00990000204454"/>
<keyword evidence="9" id="KW-0325">Glycoprotein</keyword>
<dbReference type="Pfam" id="PF07686">
    <property type="entry name" value="V-set"/>
    <property type="match status" value="2"/>
</dbReference>
<evidence type="ECO:0000256" key="10">
    <source>
        <dbReference type="ARBA" id="ARBA00023319"/>
    </source>
</evidence>
<keyword evidence="10" id="KW-0393">Immunoglobulin domain</keyword>
<dbReference type="Proteomes" id="UP001501920">
    <property type="component" value="Chromosome 9"/>
</dbReference>
<name>A0AAR2KPI5_PYGNA</name>
<proteinExistence type="predicted"/>
<dbReference type="GO" id="GO:0007166">
    <property type="term" value="P:cell surface receptor signaling pathway"/>
    <property type="evidence" value="ECO:0007669"/>
    <property type="project" value="TreeGrafter"/>
</dbReference>
<dbReference type="InterPro" id="IPR003598">
    <property type="entry name" value="Ig_sub2"/>
</dbReference>
<dbReference type="Ensembl" id="ENSPNAT00000048979.1">
    <property type="protein sequence ID" value="ENSPNAP00000064394.1"/>
    <property type="gene ID" value="ENSPNAG00000019713.2"/>
</dbReference>
<keyword evidence="5" id="KW-1133">Transmembrane helix</keyword>
<dbReference type="PANTHER" id="PTHR25466:SF14">
    <property type="entry name" value="BUTYROPHILIN SUBFAMILY 2 MEMBER A2-LIKE-RELATED"/>
    <property type="match status" value="1"/>
</dbReference>
<evidence type="ECO:0000256" key="6">
    <source>
        <dbReference type="ARBA" id="ARBA00023136"/>
    </source>
</evidence>
<dbReference type="SUPFAM" id="SSF48726">
    <property type="entry name" value="Immunoglobulin"/>
    <property type="match status" value="3"/>
</dbReference>
<dbReference type="InterPro" id="IPR013783">
    <property type="entry name" value="Ig-like_fold"/>
</dbReference>
<dbReference type="InterPro" id="IPR036179">
    <property type="entry name" value="Ig-like_dom_sf"/>
</dbReference>
<feature type="domain" description="Ig-like" evidence="11">
    <location>
        <begin position="1"/>
        <end position="88"/>
    </location>
</feature>
<evidence type="ECO:0000313" key="13">
    <source>
        <dbReference type="Proteomes" id="UP001501920"/>
    </source>
</evidence>
<comment type="subcellular location">
    <subcellularLocation>
        <location evidence="1">Cell membrane</location>
        <topology evidence="1">Single-pass type I membrane protein</topology>
    </subcellularLocation>
</comment>
<evidence type="ECO:0000256" key="4">
    <source>
        <dbReference type="ARBA" id="ARBA00022729"/>
    </source>
</evidence>
<evidence type="ECO:0000256" key="7">
    <source>
        <dbReference type="ARBA" id="ARBA00023157"/>
    </source>
</evidence>
<protein>
    <recommendedName>
        <fullName evidence="11">Ig-like domain-containing protein</fullName>
    </recommendedName>
</protein>
<dbReference type="SMART" id="SM00408">
    <property type="entry name" value="IGc2"/>
    <property type="match status" value="3"/>
</dbReference>
<reference evidence="12" key="2">
    <citation type="submission" date="2025-08" db="UniProtKB">
        <authorList>
            <consortium name="Ensembl"/>
        </authorList>
    </citation>
    <scope>IDENTIFICATION</scope>
</reference>
<evidence type="ECO:0000256" key="2">
    <source>
        <dbReference type="ARBA" id="ARBA00022475"/>
    </source>
</evidence>
<reference evidence="12" key="3">
    <citation type="submission" date="2025-09" db="UniProtKB">
        <authorList>
            <consortium name="Ensembl"/>
        </authorList>
    </citation>
    <scope>IDENTIFICATION</scope>
</reference>
<dbReference type="InterPro" id="IPR003599">
    <property type="entry name" value="Ig_sub"/>
</dbReference>
<keyword evidence="7" id="KW-1015">Disulfide bond</keyword>
<accession>A0AAR2KPI5</accession>
<evidence type="ECO:0000259" key="11">
    <source>
        <dbReference type="PROSITE" id="PS50835"/>
    </source>
</evidence>
<dbReference type="PROSITE" id="PS50835">
    <property type="entry name" value="IG_LIKE"/>
    <property type="match status" value="3"/>
</dbReference>
<dbReference type="InterPro" id="IPR007110">
    <property type="entry name" value="Ig-like_dom"/>
</dbReference>
<feature type="domain" description="Ig-like" evidence="11">
    <location>
        <begin position="223"/>
        <end position="299"/>
    </location>
</feature>
<dbReference type="SMART" id="SM00409">
    <property type="entry name" value="IG"/>
    <property type="match status" value="3"/>
</dbReference>
<dbReference type="SMART" id="SM00406">
    <property type="entry name" value="IGv"/>
    <property type="match status" value="3"/>
</dbReference>
<dbReference type="Gene3D" id="2.60.40.10">
    <property type="entry name" value="Immunoglobulins"/>
    <property type="match status" value="3"/>
</dbReference>
<dbReference type="InterPro" id="IPR013106">
    <property type="entry name" value="Ig_V-set"/>
</dbReference>
<evidence type="ECO:0000256" key="3">
    <source>
        <dbReference type="ARBA" id="ARBA00022692"/>
    </source>
</evidence>
<dbReference type="GO" id="GO:0006955">
    <property type="term" value="P:immune response"/>
    <property type="evidence" value="ECO:0007669"/>
    <property type="project" value="TreeGrafter"/>
</dbReference>
<dbReference type="GO" id="GO:0071222">
    <property type="term" value="P:cellular response to lipopolysaccharide"/>
    <property type="evidence" value="ECO:0007669"/>
    <property type="project" value="TreeGrafter"/>
</dbReference>
<dbReference type="InterPro" id="IPR051713">
    <property type="entry name" value="T-cell_Activation_Regulation"/>
</dbReference>
<feature type="domain" description="Ig-like" evidence="11">
    <location>
        <begin position="121"/>
        <end position="201"/>
    </location>
</feature>
<dbReference type="GO" id="GO:0042130">
    <property type="term" value="P:negative regulation of T cell proliferation"/>
    <property type="evidence" value="ECO:0007669"/>
    <property type="project" value="TreeGrafter"/>
</dbReference>
<keyword evidence="6" id="KW-0472">Membrane</keyword>
<evidence type="ECO:0000256" key="5">
    <source>
        <dbReference type="ARBA" id="ARBA00022989"/>
    </source>
</evidence>
<reference evidence="12 13" key="1">
    <citation type="submission" date="2020-10" db="EMBL/GenBank/DDBJ databases">
        <title>Pygocentrus nattereri (red-bellied piranha) genome, fPygNat1, primary haplotype.</title>
        <authorList>
            <person name="Myers G."/>
            <person name="Meyer A."/>
            <person name="Karagic N."/>
            <person name="Pippel M."/>
            <person name="Winkler S."/>
            <person name="Tracey A."/>
            <person name="Wood J."/>
            <person name="Formenti G."/>
            <person name="Howe K."/>
            <person name="Fedrigo O."/>
            <person name="Jarvis E.D."/>
        </authorList>
    </citation>
    <scope>NUCLEOTIDE SEQUENCE [LARGE SCALE GENOMIC DNA]</scope>
</reference>
<organism evidence="12 13">
    <name type="scientific">Pygocentrus nattereri</name>
    <name type="common">Red-bellied piranha</name>
    <dbReference type="NCBI Taxonomy" id="42514"/>
    <lineage>
        <taxon>Eukaryota</taxon>
        <taxon>Metazoa</taxon>
        <taxon>Chordata</taxon>
        <taxon>Craniata</taxon>
        <taxon>Vertebrata</taxon>
        <taxon>Euteleostomi</taxon>
        <taxon>Actinopterygii</taxon>
        <taxon>Neopterygii</taxon>
        <taxon>Teleostei</taxon>
        <taxon>Ostariophysi</taxon>
        <taxon>Characiformes</taxon>
        <taxon>Characoidei</taxon>
        <taxon>Pygocentrus</taxon>
    </lineage>
</organism>
<keyword evidence="13" id="KW-1185">Reference proteome</keyword>
<keyword evidence="8" id="KW-0675">Receptor</keyword>
<dbReference type="AlphaFoldDB" id="A0AAR2KPI5"/>
<evidence type="ECO:0000313" key="12">
    <source>
        <dbReference type="Ensembl" id="ENSPNAP00000064394.1"/>
    </source>
</evidence>
<dbReference type="GO" id="GO:0042102">
    <property type="term" value="P:positive regulation of T cell proliferation"/>
    <property type="evidence" value="ECO:0007669"/>
    <property type="project" value="TreeGrafter"/>
</dbReference>
<keyword evidence="4" id="KW-0732">Signal</keyword>
<dbReference type="GO" id="GO:0009897">
    <property type="term" value="C:external side of plasma membrane"/>
    <property type="evidence" value="ECO:0007669"/>
    <property type="project" value="TreeGrafter"/>
</dbReference>